<dbReference type="VEuPathDB" id="FungiDB:EYZ11_010455"/>
<dbReference type="AlphaFoldDB" id="A0A4S3JAQ8"/>
<dbReference type="STRING" id="1220188.A0A4S3JAQ8"/>
<gene>
    <name evidence="1" type="ORF">EYZ11_010455</name>
</gene>
<keyword evidence="2" id="KW-1185">Reference proteome</keyword>
<sequence>MAPGDMSYMFISNFPYLAVEAGVDKDYWKEDLYQQLLTKLQELTMSRFNDNLVNFDQYVDECARLQTKLIRL</sequence>
<name>A0A4S3JAQ8_9EURO</name>
<reference evidence="1 2" key="1">
    <citation type="submission" date="2019-03" db="EMBL/GenBank/DDBJ databases">
        <title>The genome sequence of a newly discovered highly antifungal drug resistant Aspergillus species, Aspergillus tanneri NIH 1004.</title>
        <authorList>
            <person name="Mounaud S."/>
            <person name="Singh I."/>
            <person name="Joardar V."/>
            <person name="Pakala S."/>
            <person name="Pakala S."/>
            <person name="Venepally P."/>
            <person name="Hoover J."/>
            <person name="Nierman W."/>
            <person name="Chung J."/>
            <person name="Losada L."/>
        </authorList>
    </citation>
    <scope>NUCLEOTIDE SEQUENCE [LARGE SCALE GENOMIC DNA]</scope>
    <source>
        <strain evidence="1 2">NIH1004</strain>
    </source>
</reference>
<organism evidence="1 2">
    <name type="scientific">Aspergillus tanneri</name>
    <dbReference type="NCBI Taxonomy" id="1220188"/>
    <lineage>
        <taxon>Eukaryota</taxon>
        <taxon>Fungi</taxon>
        <taxon>Dikarya</taxon>
        <taxon>Ascomycota</taxon>
        <taxon>Pezizomycotina</taxon>
        <taxon>Eurotiomycetes</taxon>
        <taxon>Eurotiomycetidae</taxon>
        <taxon>Eurotiales</taxon>
        <taxon>Aspergillaceae</taxon>
        <taxon>Aspergillus</taxon>
        <taxon>Aspergillus subgen. Circumdati</taxon>
    </lineage>
</organism>
<dbReference type="Proteomes" id="UP000308092">
    <property type="component" value="Unassembled WGS sequence"/>
</dbReference>
<comment type="caution">
    <text evidence="1">The sequence shown here is derived from an EMBL/GenBank/DDBJ whole genome shotgun (WGS) entry which is preliminary data.</text>
</comment>
<proteinExistence type="predicted"/>
<dbReference type="EMBL" id="SOSA01000562">
    <property type="protein sequence ID" value="THC90091.1"/>
    <property type="molecule type" value="Genomic_DNA"/>
</dbReference>
<evidence type="ECO:0000313" key="2">
    <source>
        <dbReference type="Proteomes" id="UP000308092"/>
    </source>
</evidence>
<protein>
    <submittedName>
        <fullName evidence="1">Uncharacterized protein</fullName>
    </submittedName>
</protein>
<accession>A0A4S3JAQ8</accession>
<evidence type="ECO:0000313" key="1">
    <source>
        <dbReference type="EMBL" id="THC90091.1"/>
    </source>
</evidence>